<comment type="caution">
    <text evidence="1">The sequence shown here is derived from an EMBL/GenBank/DDBJ whole genome shotgun (WGS) entry which is preliminary data.</text>
</comment>
<reference evidence="2" key="1">
    <citation type="journal article" date="2019" name="Int. J. Syst. Evol. Microbiol.">
        <title>The Global Catalogue of Microorganisms (GCM) 10K type strain sequencing project: providing services to taxonomists for standard genome sequencing and annotation.</title>
        <authorList>
            <consortium name="The Broad Institute Genomics Platform"/>
            <consortium name="The Broad Institute Genome Sequencing Center for Infectious Disease"/>
            <person name="Wu L."/>
            <person name="Ma J."/>
        </authorList>
    </citation>
    <scope>NUCLEOTIDE SEQUENCE [LARGE SCALE GENOMIC DNA]</scope>
    <source>
        <strain evidence="2">JCM 5062</strain>
    </source>
</reference>
<name>A0ABP6AMJ8_9ACTN</name>
<dbReference type="EMBL" id="BAAASR010000051">
    <property type="protein sequence ID" value="GAA2518854.1"/>
    <property type="molecule type" value="Genomic_DNA"/>
</dbReference>
<organism evidence="1 2">
    <name type="scientific">Streptomyces gobitricini</name>
    <dbReference type="NCBI Taxonomy" id="68211"/>
    <lineage>
        <taxon>Bacteria</taxon>
        <taxon>Bacillati</taxon>
        <taxon>Actinomycetota</taxon>
        <taxon>Actinomycetes</taxon>
        <taxon>Kitasatosporales</taxon>
        <taxon>Streptomycetaceae</taxon>
        <taxon>Streptomyces</taxon>
    </lineage>
</organism>
<evidence type="ECO:0000313" key="2">
    <source>
        <dbReference type="Proteomes" id="UP001499942"/>
    </source>
</evidence>
<accession>A0ABP6AMJ8</accession>
<gene>
    <name evidence="1" type="ORF">GCM10010393_59780</name>
</gene>
<sequence length="290" mass="32277">MELGRKLVARDDLLTSEKQRTRLEIGDLLLDVAPMGNEEPSNGSRELIRAFAADIGMTAEMAREYRGVAAGCDSALRQVLAESDVTVSYSVVREAALGFSLPKETREAENALGREERARRRQDRWEILLRMLQEPGRRRVTAQEFRAAIGARPIPNSASAMTAEKIVAQLDRPDVRSAVMASVMEPAFLVEAFAADPMVELKIRDSLAQVAQVTGNRESASVPEETDERLVLQFRRRVNLLYGLVEMHPEQIINIADEDMLNDLEKACEGVVHWAQRLHSARTSGQAGVR</sequence>
<dbReference type="Proteomes" id="UP001499942">
    <property type="component" value="Unassembled WGS sequence"/>
</dbReference>
<evidence type="ECO:0000313" key="1">
    <source>
        <dbReference type="EMBL" id="GAA2518854.1"/>
    </source>
</evidence>
<keyword evidence="2" id="KW-1185">Reference proteome</keyword>
<proteinExistence type="predicted"/>
<protein>
    <submittedName>
        <fullName evidence="1">Uncharacterized protein</fullName>
    </submittedName>
</protein>